<evidence type="ECO:0000313" key="3">
    <source>
        <dbReference type="EMBL" id="OSX63434.1"/>
    </source>
</evidence>
<reference evidence="3 4" key="1">
    <citation type="submission" date="2017-04" db="EMBL/GenBank/DDBJ databases">
        <title>Genome Sequence of the Model Brown-Rot Fungus Postia placenta SB12.</title>
        <authorList>
            <consortium name="DOE Joint Genome Institute"/>
            <person name="Gaskell J."/>
            <person name="Kersten P."/>
            <person name="Larrondo L.F."/>
            <person name="Canessa P."/>
            <person name="Martinez D."/>
            <person name="Hibbett D."/>
            <person name="Schmoll M."/>
            <person name="Kubicek C.P."/>
            <person name="Martinez A.T."/>
            <person name="Yadav J."/>
            <person name="Master E."/>
            <person name="Magnuson J.K."/>
            <person name="James T."/>
            <person name="Yaver D."/>
            <person name="Berka R."/>
            <person name="Labutti K."/>
            <person name="Lipzen A."/>
            <person name="Aerts A."/>
            <person name="Barry K."/>
            <person name="Henrissat B."/>
            <person name="Blanchette R."/>
            <person name="Grigoriev I."/>
            <person name="Cullen D."/>
        </authorList>
    </citation>
    <scope>NUCLEOTIDE SEQUENCE [LARGE SCALE GENOMIC DNA]</scope>
    <source>
        <strain evidence="3 4">MAD-698-R-SB12</strain>
    </source>
</reference>
<evidence type="ECO:0000313" key="4">
    <source>
        <dbReference type="Proteomes" id="UP000194127"/>
    </source>
</evidence>
<dbReference type="EMBL" id="KZ110595">
    <property type="protein sequence ID" value="OSX63434.1"/>
    <property type="molecule type" value="Genomic_DNA"/>
</dbReference>
<keyword evidence="2" id="KW-1133">Transmembrane helix</keyword>
<feature type="transmembrane region" description="Helical" evidence="2">
    <location>
        <begin position="29"/>
        <end position="50"/>
    </location>
</feature>
<proteinExistence type="predicted"/>
<keyword evidence="2" id="KW-0812">Transmembrane</keyword>
<sequence>MAPLPASRVVSVDPSLLVSGSHFGLGSRWLILVLIFVGALVIFGWSLAVIQVMRYCREVSTAGEAEVKDPEAASVDEHKASASIGAPGLDVYAPLNSILGEETSDCWPAAAGLDLPVRLDPHPQDDVVSAPDAVQYEDLYLATQLSFSSIADTFQSAYEPPRARSIADSWSTVSRTFNVSPSSSSIYSAESCPSLDSMLFDALNSGDDEACIVAAKARLTCDVWDDLEADMSMSSECSSRSSSPTSTPALSDADTESVFSTDSSSVCLMDSPSAWMPDAPSVYSAESVKTEVPYLDLLLSLALPSDLRVPPVGVKTMEPEPVFSSSVSVLHYGSLDDFGAVGLAF</sequence>
<protein>
    <submittedName>
        <fullName evidence="3">Uncharacterized protein</fullName>
    </submittedName>
</protein>
<dbReference type="RefSeq" id="XP_024340228.1">
    <property type="nucleotide sequence ID" value="XM_024476910.1"/>
</dbReference>
<keyword evidence="4" id="KW-1185">Reference proteome</keyword>
<accession>A0A1X6N4B1</accession>
<keyword evidence="2" id="KW-0472">Membrane</keyword>
<dbReference type="AlphaFoldDB" id="A0A1X6N4B1"/>
<dbReference type="Proteomes" id="UP000194127">
    <property type="component" value="Unassembled WGS sequence"/>
</dbReference>
<evidence type="ECO:0000256" key="2">
    <source>
        <dbReference type="SAM" id="Phobius"/>
    </source>
</evidence>
<evidence type="ECO:0000256" key="1">
    <source>
        <dbReference type="SAM" id="MobiDB-lite"/>
    </source>
</evidence>
<dbReference type="OrthoDB" id="10308117at2759"/>
<feature type="compositionally biased region" description="Low complexity" evidence="1">
    <location>
        <begin position="234"/>
        <end position="252"/>
    </location>
</feature>
<name>A0A1X6N4B1_9APHY</name>
<gene>
    <name evidence="3" type="ORF">POSPLADRAFT_1033078</name>
</gene>
<organism evidence="3 4">
    <name type="scientific">Postia placenta MAD-698-R-SB12</name>
    <dbReference type="NCBI Taxonomy" id="670580"/>
    <lineage>
        <taxon>Eukaryota</taxon>
        <taxon>Fungi</taxon>
        <taxon>Dikarya</taxon>
        <taxon>Basidiomycota</taxon>
        <taxon>Agaricomycotina</taxon>
        <taxon>Agaricomycetes</taxon>
        <taxon>Polyporales</taxon>
        <taxon>Adustoporiaceae</taxon>
        <taxon>Rhodonia</taxon>
    </lineage>
</organism>
<feature type="region of interest" description="Disordered" evidence="1">
    <location>
        <begin position="234"/>
        <end position="255"/>
    </location>
</feature>
<dbReference type="GeneID" id="36321861"/>